<comment type="caution">
    <text evidence="4">The sequence shown here is derived from an EMBL/GenBank/DDBJ whole genome shotgun (WGS) entry which is preliminary data.</text>
</comment>
<feature type="compositionally biased region" description="Polar residues" evidence="2">
    <location>
        <begin position="99"/>
        <end position="131"/>
    </location>
</feature>
<evidence type="ECO:0000259" key="3">
    <source>
        <dbReference type="PROSITE" id="PS50157"/>
    </source>
</evidence>
<keyword evidence="1" id="KW-0479">Metal-binding</keyword>
<dbReference type="InterPro" id="IPR022698">
    <property type="entry name" value="OrsD"/>
</dbReference>
<feature type="region of interest" description="Disordered" evidence="2">
    <location>
        <begin position="693"/>
        <end position="716"/>
    </location>
</feature>
<keyword evidence="1" id="KW-0862">Zinc</keyword>
<evidence type="ECO:0000256" key="1">
    <source>
        <dbReference type="PROSITE-ProRule" id="PRU00042"/>
    </source>
</evidence>
<keyword evidence="5" id="KW-1185">Reference proteome</keyword>
<sequence length="716" mass="81152">MLEYSCTDCAETFDRRWRLRLHRGAHQLKARVMYADGSQDVLVRPNENVPFQCRCGWGHSVSREICRHTRRCTSRLASLPGRPRPVVVITPKPTAFPNQHHQVVVSPQSSASNQHALSRAQSKSHSAQQGNIKEPLADPFLGTQSTKNNTALRMGTVSSRQSRSRIRQDHLKANITFIYRKERNSNLVEIPYIDETHIVINMEIRALICLYCGVIVGATTVNVKNHLRYHGWSTYLHLIQRAIRDNHLSLLEFDDPEYLKMVTPTMNLRAPIEGIQTARNGYRCNTCQFYCASKYAMSRHVSSTAGSHQRPDSGFYRCDIQFIKRSKYLSGGVGIWPISGINGSNSGSNGLPHLKSESYGEENNNIVKAENYYNLLEPRSQHHSRSEAHSHEISTIQPDHIVHDDRPIIPAKKVFIGMALLEKRLHFKEYMEKIDHQTIQSITAKPTGVFLNEESIANIRQSIAEGSICWTGLTKEFLVQYYTKLCSKIGGAYGISYVLRRALCNSKRDTLSKKLFRPLCESSSIDTHTETAMHLISVVMKLCQSTNDMLGQIPLEPIRAAIECLRAAILNAVEKFPEFEANTIYTAIQKTFRAIFCTDLAISKSRIHHGVFWFVVFDARLDATTTKDADGITRTIEQLLYLCRLTVMEEILGLDCDATDIHQQEHEQLRYVCEGVNTPFGILADMKNQLVTSNGTSHKRQRMHSETDSQSESDSD</sequence>
<reference evidence="4 5" key="1">
    <citation type="submission" date="2021-02" db="EMBL/GenBank/DDBJ databases">
        <title>Variation within the Batrachochytrium salamandrivorans European outbreak.</title>
        <authorList>
            <person name="Kelly M."/>
            <person name="Pasmans F."/>
            <person name="Shea T.P."/>
            <person name="Munoz J.F."/>
            <person name="Carranza S."/>
            <person name="Cuomo C.A."/>
            <person name="Martel A."/>
        </authorList>
    </citation>
    <scope>NUCLEOTIDE SEQUENCE [LARGE SCALE GENOMIC DNA]</scope>
    <source>
        <strain evidence="4 5">AMFP18/2</strain>
    </source>
</reference>
<name>A0ABQ8F6A4_9FUNG</name>
<keyword evidence="1" id="KW-0863">Zinc-finger</keyword>
<dbReference type="Pfam" id="PF12013">
    <property type="entry name" value="OrsD"/>
    <property type="match status" value="1"/>
</dbReference>
<feature type="domain" description="C2H2-type" evidence="3">
    <location>
        <begin position="4"/>
        <end position="31"/>
    </location>
</feature>
<protein>
    <recommendedName>
        <fullName evidence="3">C2H2-type domain-containing protein</fullName>
    </recommendedName>
</protein>
<evidence type="ECO:0000313" key="5">
    <source>
        <dbReference type="Proteomes" id="UP001648503"/>
    </source>
</evidence>
<dbReference type="EMBL" id="JAFCIX010000371">
    <property type="protein sequence ID" value="KAH6592778.1"/>
    <property type="molecule type" value="Genomic_DNA"/>
</dbReference>
<evidence type="ECO:0000256" key="2">
    <source>
        <dbReference type="SAM" id="MobiDB-lite"/>
    </source>
</evidence>
<feature type="region of interest" description="Disordered" evidence="2">
    <location>
        <begin position="99"/>
        <end position="146"/>
    </location>
</feature>
<accession>A0ABQ8F6A4</accession>
<gene>
    <name evidence="4" type="ORF">BASA50_007829</name>
</gene>
<dbReference type="PROSITE" id="PS00028">
    <property type="entry name" value="ZINC_FINGER_C2H2_1"/>
    <property type="match status" value="1"/>
</dbReference>
<dbReference type="Proteomes" id="UP001648503">
    <property type="component" value="Unassembled WGS sequence"/>
</dbReference>
<dbReference type="SMART" id="SM00355">
    <property type="entry name" value="ZnF_C2H2"/>
    <property type="match status" value="3"/>
</dbReference>
<organism evidence="4 5">
    <name type="scientific">Batrachochytrium salamandrivorans</name>
    <dbReference type="NCBI Taxonomy" id="1357716"/>
    <lineage>
        <taxon>Eukaryota</taxon>
        <taxon>Fungi</taxon>
        <taxon>Fungi incertae sedis</taxon>
        <taxon>Chytridiomycota</taxon>
        <taxon>Chytridiomycota incertae sedis</taxon>
        <taxon>Chytridiomycetes</taxon>
        <taxon>Rhizophydiales</taxon>
        <taxon>Rhizophydiales incertae sedis</taxon>
        <taxon>Batrachochytrium</taxon>
    </lineage>
</organism>
<dbReference type="PROSITE" id="PS50157">
    <property type="entry name" value="ZINC_FINGER_C2H2_2"/>
    <property type="match status" value="1"/>
</dbReference>
<proteinExistence type="predicted"/>
<dbReference type="InterPro" id="IPR013087">
    <property type="entry name" value="Znf_C2H2_type"/>
</dbReference>
<evidence type="ECO:0000313" key="4">
    <source>
        <dbReference type="EMBL" id="KAH6592778.1"/>
    </source>
</evidence>